<evidence type="ECO:0000313" key="6">
    <source>
        <dbReference type="Proteomes" id="UP000541426"/>
    </source>
</evidence>
<dbReference type="InterPro" id="IPR032874">
    <property type="entry name" value="DDE_dom"/>
</dbReference>
<evidence type="ECO:0000313" key="5">
    <source>
        <dbReference type="EMBL" id="MBB3988386.1"/>
    </source>
</evidence>
<dbReference type="PANTHER" id="PTHR35528">
    <property type="entry name" value="BLL1675 PROTEIN"/>
    <property type="match status" value="1"/>
</dbReference>
<dbReference type="GO" id="GO:0003677">
    <property type="term" value="F:DNA binding"/>
    <property type="evidence" value="ECO:0007669"/>
    <property type="project" value="UniProtKB-KW"/>
</dbReference>
<evidence type="ECO:0000259" key="4">
    <source>
        <dbReference type="Pfam" id="PF13610"/>
    </source>
</evidence>
<keyword evidence="3" id="KW-0233">DNA recombination</keyword>
<evidence type="ECO:0000256" key="2">
    <source>
        <dbReference type="ARBA" id="ARBA00023125"/>
    </source>
</evidence>
<gene>
    <name evidence="5" type="ORF">GGQ68_004743</name>
</gene>
<sequence length="233" mass="27302">MNIPIDLPPLKGFRYPREIIAFAVWAYHRLALSTADVEDLLAARGVIVSREAIRLWVNRFGSHFADCIRRERPRPSDKWHMDEVVITIRGKKHWLWRAIDADGDILVQTRRNAKAAKRFFQRLVSQFGEPRVVITDKLRSYIKPVKTQAPNADHRAHKGLNNAIEVSHRPTRKREKIMGRFKSHRQAQRFLSAHDQINLIFRPRRYQLTASSYRHARNDAFSLWADYTAEMTA</sequence>
<proteinExistence type="predicted"/>
<keyword evidence="2" id="KW-0238">DNA-binding</keyword>
<dbReference type="EMBL" id="JACIEJ010000021">
    <property type="protein sequence ID" value="MBB3988386.1"/>
    <property type="molecule type" value="Genomic_DNA"/>
</dbReference>
<dbReference type="InterPro" id="IPR047930">
    <property type="entry name" value="Transpos_IS6"/>
</dbReference>
<evidence type="ECO:0000256" key="1">
    <source>
        <dbReference type="ARBA" id="ARBA00022578"/>
    </source>
</evidence>
<dbReference type="InterPro" id="IPR012337">
    <property type="entry name" value="RNaseH-like_sf"/>
</dbReference>
<name>A0A7W6DSH3_9RHOB</name>
<dbReference type="PANTHER" id="PTHR35528:SF3">
    <property type="entry name" value="BLL1675 PROTEIN"/>
    <property type="match status" value="1"/>
</dbReference>
<evidence type="ECO:0000256" key="3">
    <source>
        <dbReference type="ARBA" id="ARBA00023172"/>
    </source>
</evidence>
<dbReference type="SUPFAM" id="SSF53098">
    <property type="entry name" value="Ribonuclease H-like"/>
    <property type="match status" value="1"/>
</dbReference>
<feature type="domain" description="DDE" evidence="4">
    <location>
        <begin position="77"/>
        <end position="202"/>
    </location>
</feature>
<dbReference type="AlphaFoldDB" id="A0A7W6DSH3"/>
<keyword evidence="6" id="KW-1185">Reference proteome</keyword>
<dbReference type="RefSeq" id="WP_183970173.1">
    <property type="nucleotide sequence ID" value="NZ_JACIEJ010000021.1"/>
</dbReference>
<organism evidence="5 6">
    <name type="scientific">Sagittula marina</name>
    <dbReference type="NCBI Taxonomy" id="943940"/>
    <lineage>
        <taxon>Bacteria</taxon>
        <taxon>Pseudomonadati</taxon>
        <taxon>Pseudomonadota</taxon>
        <taxon>Alphaproteobacteria</taxon>
        <taxon>Rhodobacterales</taxon>
        <taxon>Roseobacteraceae</taxon>
        <taxon>Sagittula</taxon>
    </lineage>
</organism>
<protein>
    <submittedName>
        <fullName evidence="5">Putative transposase</fullName>
    </submittedName>
</protein>
<dbReference type="GO" id="GO:0006310">
    <property type="term" value="P:DNA recombination"/>
    <property type="evidence" value="ECO:0007669"/>
    <property type="project" value="UniProtKB-KW"/>
</dbReference>
<dbReference type="NCBIfam" id="NF033587">
    <property type="entry name" value="transpos_IS6"/>
    <property type="match status" value="1"/>
</dbReference>
<dbReference type="GO" id="GO:0032196">
    <property type="term" value="P:transposition"/>
    <property type="evidence" value="ECO:0007669"/>
    <property type="project" value="UniProtKB-KW"/>
</dbReference>
<comment type="caution">
    <text evidence="5">The sequence shown here is derived from an EMBL/GenBank/DDBJ whole genome shotgun (WGS) entry which is preliminary data.</text>
</comment>
<reference evidence="5 6" key="1">
    <citation type="submission" date="2020-08" db="EMBL/GenBank/DDBJ databases">
        <title>Genomic Encyclopedia of Type Strains, Phase IV (KMG-IV): sequencing the most valuable type-strain genomes for metagenomic binning, comparative biology and taxonomic classification.</title>
        <authorList>
            <person name="Goeker M."/>
        </authorList>
    </citation>
    <scope>NUCLEOTIDE SEQUENCE [LARGE SCALE GENOMIC DNA]</scope>
    <source>
        <strain evidence="5 6">DSM 102235</strain>
    </source>
</reference>
<dbReference type="InterPro" id="IPR052183">
    <property type="entry name" value="IS_Transposase"/>
</dbReference>
<accession>A0A7W6DSH3</accession>
<dbReference type="Proteomes" id="UP000541426">
    <property type="component" value="Unassembled WGS sequence"/>
</dbReference>
<dbReference type="Pfam" id="PF13610">
    <property type="entry name" value="DDE_Tnp_IS240"/>
    <property type="match status" value="1"/>
</dbReference>
<keyword evidence="1" id="KW-0815">Transposition</keyword>